<feature type="non-terminal residue" evidence="1">
    <location>
        <position position="37"/>
    </location>
</feature>
<evidence type="ECO:0000313" key="2">
    <source>
        <dbReference type="Proteomes" id="UP000194266"/>
    </source>
</evidence>
<dbReference type="EMBL" id="MRYD01000262">
    <property type="protein sequence ID" value="OSZ56725.1"/>
    <property type="molecule type" value="Genomic_DNA"/>
</dbReference>
<organism evidence="1 2">
    <name type="scientific">Streptomyces pharetrae CZA14</name>
    <dbReference type="NCBI Taxonomy" id="1144883"/>
    <lineage>
        <taxon>Bacteria</taxon>
        <taxon>Bacillati</taxon>
        <taxon>Actinomycetota</taxon>
        <taxon>Actinomycetes</taxon>
        <taxon>Kitasatosporales</taxon>
        <taxon>Streptomycetaceae</taxon>
        <taxon>Streptomyces</taxon>
    </lineage>
</organism>
<evidence type="ECO:0000313" key="1">
    <source>
        <dbReference type="EMBL" id="OSZ56725.1"/>
    </source>
</evidence>
<dbReference type="Pfam" id="PF07336">
    <property type="entry name" value="ABATE"/>
    <property type="match status" value="1"/>
</dbReference>
<proteinExistence type="predicted"/>
<sequence>MPLDLVNTRPLSGTGRADLLGTPDRLADWLARQRGPG</sequence>
<name>A0ABX3YA39_9ACTN</name>
<protein>
    <submittedName>
        <fullName evidence="1">Uncharacterized protein</fullName>
    </submittedName>
</protein>
<reference evidence="1 2" key="1">
    <citation type="submission" date="2016-12" db="EMBL/GenBank/DDBJ databases">
        <title>Genome Mining:The Detection of Biosynthetic Gene Clusters to Aid in the Expression of Curamycin A produced by Streptomyces sp. strain CZA14.</title>
        <authorList>
            <person name="Durrell K.A."/>
            <person name="Kirby B.M."/>
            <person name="Khan W."/>
            <person name="Mthethwa T."/>
            <person name="Le Roes-Hill M."/>
        </authorList>
    </citation>
    <scope>NUCLEOTIDE SEQUENCE [LARGE SCALE GENOMIC DNA]</scope>
    <source>
        <strain evidence="1 2">CZA14</strain>
    </source>
</reference>
<dbReference type="InterPro" id="IPR010852">
    <property type="entry name" value="ABATE"/>
</dbReference>
<accession>A0ABX3YA39</accession>
<dbReference type="InterPro" id="IPR023286">
    <property type="entry name" value="ABATE_dom_sf"/>
</dbReference>
<dbReference type="SUPFAM" id="SSF160904">
    <property type="entry name" value="Jann2411-like"/>
    <property type="match status" value="1"/>
</dbReference>
<dbReference type="Proteomes" id="UP000194266">
    <property type="component" value="Unassembled WGS sequence"/>
</dbReference>
<gene>
    <name evidence="1" type="ORF">OQI_31415</name>
</gene>
<keyword evidence="2" id="KW-1185">Reference proteome</keyword>
<comment type="caution">
    <text evidence="1">The sequence shown here is derived from an EMBL/GenBank/DDBJ whole genome shotgun (WGS) entry which is preliminary data.</text>
</comment>